<sequence>MFGIRVLQVILISLLLVQGQKENPLKKIQETKNPEEISLFLDQFIRVATDQNSLESLSSNLDQLFAVAKSEDSNLIEQFLSKVEPLELPQSVRLEIFKKTARYYFDQGELPKAEAIYANLLLNFGDKLSLGESAKLKSELGEIFQRMGELSQSKKLHLEARREFEKSGALIGENQYISAQNLGLIYWYQSQFDSSFYYFGQAMELLDALEPTPVNQVYRKAMLKSNLAGLYNFTGQATKSMKELNEAVFMLDDFIRKNPKAKKREQALTNFFNGKTNLAGIYRGIGDYQRALKLLLEADRASREQLPALHPKIVEREIMIGQTYRQLKQLQRAESWLKKAQTNLEKIDGSYPLMWGDLHYTMALLYEDKSVVNEAGYHYDQAGEYYGSVMNDFYDPIFLEYMGHAADFYSKNQVGEKGLKMAQQALDYTVWVNGDQVDRNFLQYFFTARVHFNLGQFEKSKSQLLKAEKLLTDKMKNASSLLDSLQAQLELPQILLLKSKLEDQLHEKDNPAHLKQLDAWMGQAMDILELRKTLLYAVEDQGILTARNQELIDFYKSVLVRLYTQTQEENYLNKLLSLHESSIYARLRSRIFSQESVKFRDIPVMWIAREDSIRTRLDAIWEEGEEQTIDLAKLLSDWKAFLDELKSAYPSYFELRYGKSWDGFVFEPGAETLLQWIQVDGRLYALVESGGKRDFKDIGIPPDEIQAILTPELSLEDYSRAAFALYQQLWQPIEKYVGLGSVKIIPDGVLFSLNFDQLIREELRTFEEISDRTLLKDYAFSYAFSRSQLAQNQSLAYSEKAIAFAPVFTDEMKSTYRTQNLVSDPAVEDYLRLLPQPFALDLAQKVEREFDGTTYLFESSSVQNFKELSGSVPVLQLATHAYSDNISPERSYLVFAKERKEDENLLYAYELYDQGISAGLVMLTACETGLPVYQAGEGMISLAHAFNYAGSESLLTSLTKTDEKAGALISEYFLDLVASGESLDQALQFAKLEYLKNSKGRALMPTYWSGLILIGQKHPIPLKKEKTPSYFMFFGGLMVLLALGVLIFMMRKKLL</sequence>
<dbReference type="AlphaFoldDB" id="A0A1G6QIQ3"/>
<dbReference type="SMART" id="SM00028">
    <property type="entry name" value="TPR"/>
    <property type="match status" value="5"/>
</dbReference>
<keyword evidence="1" id="KW-0812">Transmembrane</keyword>
<dbReference type="OrthoDB" id="9771112at2"/>
<evidence type="ECO:0000313" key="4">
    <source>
        <dbReference type="Proteomes" id="UP000199060"/>
    </source>
</evidence>
<name>A0A1G6QIQ3_9BACT</name>
<dbReference type="InterPro" id="IPR011990">
    <property type="entry name" value="TPR-like_helical_dom_sf"/>
</dbReference>
<reference evidence="4" key="1">
    <citation type="submission" date="2016-10" db="EMBL/GenBank/DDBJ databases">
        <authorList>
            <person name="Varghese N."/>
            <person name="Submissions S."/>
        </authorList>
    </citation>
    <scope>NUCLEOTIDE SEQUENCE [LARGE SCALE GENOMIC DNA]</scope>
    <source>
        <strain evidence="4">DSM 23095</strain>
    </source>
</reference>
<dbReference type="Pfam" id="PF12770">
    <property type="entry name" value="CHAT"/>
    <property type="match status" value="1"/>
</dbReference>
<dbReference type="RefSeq" id="WP_087938549.1">
    <property type="nucleotide sequence ID" value="NZ_FNAC01000009.1"/>
</dbReference>
<dbReference type="Gene3D" id="1.25.40.10">
    <property type="entry name" value="Tetratricopeptide repeat domain"/>
    <property type="match status" value="2"/>
</dbReference>
<organism evidence="3 4">
    <name type="scientific">Algoriphagus faecimaris</name>
    <dbReference type="NCBI Taxonomy" id="686796"/>
    <lineage>
        <taxon>Bacteria</taxon>
        <taxon>Pseudomonadati</taxon>
        <taxon>Bacteroidota</taxon>
        <taxon>Cytophagia</taxon>
        <taxon>Cytophagales</taxon>
        <taxon>Cyclobacteriaceae</taxon>
        <taxon>Algoriphagus</taxon>
    </lineage>
</organism>
<evidence type="ECO:0000256" key="1">
    <source>
        <dbReference type="SAM" id="Phobius"/>
    </source>
</evidence>
<dbReference type="SUPFAM" id="SSF48452">
    <property type="entry name" value="TPR-like"/>
    <property type="match status" value="2"/>
</dbReference>
<protein>
    <submittedName>
        <fullName evidence="3">CHAT domain-containing protein</fullName>
    </submittedName>
</protein>
<dbReference type="EMBL" id="FNAC01000009">
    <property type="protein sequence ID" value="SDC92362.1"/>
    <property type="molecule type" value="Genomic_DNA"/>
</dbReference>
<dbReference type="InterPro" id="IPR019734">
    <property type="entry name" value="TPR_rpt"/>
</dbReference>
<dbReference type="Proteomes" id="UP000199060">
    <property type="component" value="Unassembled WGS sequence"/>
</dbReference>
<evidence type="ECO:0000259" key="2">
    <source>
        <dbReference type="Pfam" id="PF12770"/>
    </source>
</evidence>
<dbReference type="InterPro" id="IPR024983">
    <property type="entry name" value="CHAT_dom"/>
</dbReference>
<gene>
    <name evidence="3" type="ORF">SAMN04488104_100996</name>
</gene>
<proteinExistence type="predicted"/>
<keyword evidence="4" id="KW-1185">Reference proteome</keyword>
<accession>A0A1G6QIQ3</accession>
<evidence type="ECO:0000313" key="3">
    <source>
        <dbReference type="EMBL" id="SDC92362.1"/>
    </source>
</evidence>
<keyword evidence="1" id="KW-0472">Membrane</keyword>
<feature type="transmembrane region" description="Helical" evidence="1">
    <location>
        <begin position="1030"/>
        <end position="1050"/>
    </location>
</feature>
<keyword evidence="1" id="KW-1133">Transmembrane helix</keyword>
<feature type="domain" description="CHAT" evidence="2">
    <location>
        <begin position="721"/>
        <end position="1016"/>
    </location>
</feature>
<dbReference type="STRING" id="686796.SAMN04488104_100996"/>